<name>A0ABW7KJ44_9NOCA</name>
<dbReference type="InterPro" id="IPR054188">
    <property type="entry name" value="DUF6893"/>
</dbReference>
<protein>
    <submittedName>
        <fullName evidence="4">DUF6893 family small protein</fullName>
    </submittedName>
</protein>
<dbReference type="Proteomes" id="UP001609176">
    <property type="component" value="Unassembled WGS sequence"/>
</dbReference>
<evidence type="ECO:0000256" key="1">
    <source>
        <dbReference type="SAM" id="Phobius"/>
    </source>
</evidence>
<feature type="transmembrane region" description="Helical" evidence="1">
    <location>
        <begin position="6"/>
        <end position="27"/>
    </location>
</feature>
<evidence type="ECO:0000313" key="5">
    <source>
        <dbReference type="Proteomes" id="UP001609175"/>
    </source>
</evidence>
<accession>A0ABW7KJ44</accession>
<evidence type="ECO:0000313" key="7">
    <source>
        <dbReference type="Proteomes" id="UP001609219"/>
    </source>
</evidence>
<dbReference type="EMBL" id="JBIMSO010000058">
    <property type="protein sequence ID" value="MFH5209867.1"/>
    <property type="molecule type" value="Genomic_DNA"/>
</dbReference>
<evidence type="ECO:0000313" key="3">
    <source>
        <dbReference type="EMBL" id="MFH5232604.1"/>
    </source>
</evidence>
<dbReference type="EMBL" id="JBIMSN010000154">
    <property type="protein sequence ID" value="MFH5232604.1"/>
    <property type="molecule type" value="Genomic_DNA"/>
</dbReference>
<keyword evidence="7" id="KW-1185">Reference proteome</keyword>
<dbReference type="EMBL" id="JBIMSP010000014">
    <property type="protein sequence ID" value="MFH5242473.1"/>
    <property type="molecule type" value="Genomic_DNA"/>
</dbReference>
<keyword evidence="1" id="KW-1133">Transmembrane helix</keyword>
<gene>
    <name evidence="4" type="ORF">ACHIPV_11340</name>
    <name evidence="2" type="ORF">ACHIPZ_16930</name>
    <name evidence="3" type="ORF">ACHIRB_29155</name>
</gene>
<comment type="caution">
    <text evidence="4">The sequence shown here is derived from an EMBL/GenBank/DDBJ whole genome shotgun (WGS) entry which is preliminary data.</text>
</comment>
<evidence type="ECO:0000313" key="6">
    <source>
        <dbReference type="Proteomes" id="UP001609176"/>
    </source>
</evidence>
<proteinExistence type="predicted"/>
<sequence length="39" mass="4230">MRVIGEVATIAMAVLLAAGVVVGISSLPDIKRYIRMRQM</sequence>
<evidence type="ECO:0000313" key="2">
    <source>
        <dbReference type="EMBL" id="MFH5209867.1"/>
    </source>
</evidence>
<organism evidence="4 6">
    <name type="scientific">Antrihabitans spumae</name>
    <dbReference type="NCBI Taxonomy" id="3373370"/>
    <lineage>
        <taxon>Bacteria</taxon>
        <taxon>Bacillati</taxon>
        <taxon>Actinomycetota</taxon>
        <taxon>Actinomycetes</taxon>
        <taxon>Mycobacteriales</taxon>
        <taxon>Nocardiaceae</taxon>
        <taxon>Antrihabitans</taxon>
    </lineage>
</organism>
<keyword evidence="1" id="KW-0812">Transmembrane</keyword>
<dbReference type="Proteomes" id="UP001609175">
    <property type="component" value="Unassembled WGS sequence"/>
</dbReference>
<dbReference type="Pfam" id="PF21833">
    <property type="entry name" value="DUF6893"/>
    <property type="match status" value="1"/>
</dbReference>
<evidence type="ECO:0000313" key="4">
    <source>
        <dbReference type="EMBL" id="MFH5242473.1"/>
    </source>
</evidence>
<dbReference type="RefSeq" id="WP_372433084.1">
    <property type="nucleotide sequence ID" value="NZ_JBIMSN010000154.1"/>
</dbReference>
<dbReference type="Proteomes" id="UP001609219">
    <property type="component" value="Unassembled WGS sequence"/>
</dbReference>
<keyword evidence="1" id="KW-0472">Membrane</keyword>
<reference evidence="5 6" key="1">
    <citation type="submission" date="2024-10" db="EMBL/GenBank/DDBJ databases">
        <authorList>
            <person name="Riesco R."/>
        </authorList>
    </citation>
    <scope>NUCLEOTIDE SEQUENCE [LARGE SCALE GENOMIC DNA]</scope>
    <source>
        <strain evidence="4 6">NCIMB 15448</strain>
        <strain evidence="2 5">NCIMB 15449</strain>
        <strain evidence="3 7">NCIMB 15450</strain>
    </source>
</reference>